<evidence type="ECO:0000313" key="3">
    <source>
        <dbReference type="Proteomes" id="UP000077266"/>
    </source>
</evidence>
<evidence type="ECO:0000259" key="1">
    <source>
        <dbReference type="PROSITE" id="PS50181"/>
    </source>
</evidence>
<protein>
    <recommendedName>
        <fullName evidence="1">F-box domain-containing protein</fullName>
    </recommendedName>
</protein>
<gene>
    <name evidence="2" type="ORF">EXIGLDRAFT_794270</name>
</gene>
<sequence>MRSQDSDALQEPCKGRKVRKARKALPEFPALPDVSESWRHALAAFPAPIRRLFLIRLTLLRESRTPIGERSAMDLFTSQKDEIYARTFGILGDLVDSRASVREDFVDLAATLSRAFQRAMADSAEGWNRSRSSIIRRIPPEILSDCALWMDFDDRVTASHICRHFRAVILDAPTLWDCVRIDSRHSHDVGLHKVKSLLQRSAALPLKLSFTRGASSSEIEACRPQFHRLRILEFSEVPAPAVLECRMPTLQVFKISASAQQETPVEVPAPWTGDGAPELRVLSLPAFSLPDVAQPFRNVTHFIASMKLRPDAAHLYIYFPRLISLTLTDLAHDSLVPQGSPPPSLEELLLTAVNDTAIDYMGHIEPYGTHPLRRLFLGSSRTLAPPLRSFAETHERPWRMFVAVDVAEMKTYDNGADDGVEYIVVLGSIPTMPNWLLAWNQTSPYFTRLVDLNISLVAFTSLIWKRSSMPHLRNLVIGIHDPNDEDAAEDFDWEAAPGSISLSAPELRAISVAVSFDAEHGARPDIDVICLRWFTTALPPMLRTCITFDGWLERISYSGSGSGAENPSALSMQNLRGFAQDIFINDVQV</sequence>
<feature type="domain" description="F-box" evidence="1">
    <location>
        <begin position="132"/>
        <end position="179"/>
    </location>
</feature>
<dbReference type="OrthoDB" id="2801457at2759"/>
<proteinExistence type="predicted"/>
<dbReference type="Proteomes" id="UP000077266">
    <property type="component" value="Unassembled WGS sequence"/>
</dbReference>
<organism evidence="2 3">
    <name type="scientific">Exidia glandulosa HHB12029</name>
    <dbReference type="NCBI Taxonomy" id="1314781"/>
    <lineage>
        <taxon>Eukaryota</taxon>
        <taxon>Fungi</taxon>
        <taxon>Dikarya</taxon>
        <taxon>Basidiomycota</taxon>
        <taxon>Agaricomycotina</taxon>
        <taxon>Agaricomycetes</taxon>
        <taxon>Auriculariales</taxon>
        <taxon>Exidiaceae</taxon>
        <taxon>Exidia</taxon>
    </lineage>
</organism>
<dbReference type="InterPro" id="IPR001810">
    <property type="entry name" value="F-box_dom"/>
</dbReference>
<accession>A0A165GG31</accession>
<dbReference type="EMBL" id="KV426048">
    <property type="protein sequence ID" value="KZV90466.1"/>
    <property type="molecule type" value="Genomic_DNA"/>
</dbReference>
<evidence type="ECO:0000313" key="2">
    <source>
        <dbReference type="EMBL" id="KZV90466.1"/>
    </source>
</evidence>
<dbReference type="AlphaFoldDB" id="A0A165GG31"/>
<dbReference type="InParanoid" id="A0A165GG31"/>
<keyword evidence="3" id="KW-1185">Reference proteome</keyword>
<name>A0A165GG31_EXIGL</name>
<reference evidence="2 3" key="1">
    <citation type="journal article" date="2016" name="Mol. Biol. Evol.">
        <title>Comparative Genomics of Early-Diverging Mushroom-Forming Fungi Provides Insights into the Origins of Lignocellulose Decay Capabilities.</title>
        <authorList>
            <person name="Nagy L.G."/>
            <person name="Riley R."/>
            <person name="Tritt A."/>
            <person name="Adam C."/>
            <person name="Daum C."/>
            <person name="Floudas D."/>
            <person name="Sun H."/>
            <person name="Yadav J.S."/>
            <person name="Pangilinan J."/>
            <person name="Larsson K.H."/>
            <person name="Matsuura K."/>
            <person name="Barry K."/>
            <person name="Labutti K."/>
            <person name="Kuo R."/>
            <person name="Ohm R.A."/>
            <person name="Bhattacharya S.S."/>
            <person name="Shirouzu T."/>
            <person name="Yoshinaga Y."/>
            <person name="Martin F.M."/>
            <person name="Grigoriev I.V."/>
            <person name="Hibbett D.S."/>
        </authorList>
    </citation>
    <scope>NUCLEOTIDE SEQUENCE [LARGE SCALE GENOMIC DNA]</scope>
    <source>
        <strain evidence="2 3">HHB12029</strain>
    </source>
</reference>
<dbReference type="Pfam" id="PF00646">
    <property type="entry name" value="F-box"/>
    <property type="match status" value="1"/>
</dbReference>
<dbReference type="PROSITE" id="PS50181">
    <property type="entry name" value="FBOX"/>
    <property type="match status" value="1"/>
</dbReference>
<dbReference type="InterPro" id="IPR036047">
    <property type="entry name" value="F-box-like_dom_sf"/>
</dbReference>
<dbReference type="SUPFAM" id="SSF81383">
    <property type="entry name" value="F-box domain"/>
    <property type="match status" value="1"/>
</dbReference>